<dbReference type="Proteomes" id="UP000504609">
    <property type="component" value="Unplaced"/>
</dbReference>
<gene>
    <name evidence="4" type="primary">LOC111433017</name>
</gene>
<dbReference type="AlphaFoldDB" id="A0A6J1EFW4"/>
<reference evidence="4" key="1">
    <citation type="submission" date="2025-08" db="UniProtKB">
        <authorList>
            <consortium name="RefSeq"/>
        </authorList>
    </citation>
    <scope>IDENTIFICATION</scope>
    <source>
        <tissue evidence="4">Young leaves</tissue>
    </source>
</reference>
<evidence type="ECO:0000256" key="2">
    <source>
        <dbReference type="SAM" id="Phobius"/>
    </source>
</evidence>
<dbReference type="GeneID" id="111433017"/>
<keyword evidence="2" id="KW-0472">Membrane</keyword>
<feature type="transmembrane region" description="Helical" evidence="2">
    <location>
        <begin position="150"/>
        <end position="175"/>
    </location>
</feature>
<dbReference type="PANTHER" id="PTHR37189:SF4">
    <property type="entry name" value="TRANSMEMBRANE PROTEIN"/>
    <property type="match status" value="1"/>
</dbReference>
<evidence type="ECO:0000313" key="4">
    <source>
        <dbReference type="RefSeq" id="XP_022925668.1"/>
    </source>
</evidence>
<dbReference type="KEGG" id="cmos:111433017"/>
<protein>
    <submittedName>
        <fullName evidence="4">Uncharacterized protein LOC111433017</fullName>
    </submittedName>
</protein>
<keyword evidence="3" id="KW-1185">Reference proteome</keyword>
<feature type="region of interest" description="Disordered" evidence="1">
    <location>
        <begin position="88"/>
        <end position="110"/>
    </location>
</feature>
<evidence type="ECO:0000256" key="1">
    <source>
        <dbReference type="SAM" id="MobiDB-lite"/>
    </source>
</evidence>
<dbReference type="PANTHER" id="PTHR37189">
    <property type="entry name" value="CONCANAVALIN A-LIKE LECTIN/GLUCANASE DOMAIN-CONTAINING PROTEIN-RELATED"/>
    <property type="match status" value="1"/>
</dbReference>
<accession>A0A6J1EFW4</accession>
<dbReference type="RefSeq" id="XP_022925668.1">
    <property type="nucleotide sequence ID" value="XM_023069900.1"/>
</dbReference>
<organism evidence="3 4">
    <name type="scientific">Cucurbita moschata</name>
    <name type="common">Winter crookneck squash</name>
    <name type="synonym">Cucurbita pepo var. moschata</name>
    <dbReference type="NCBI Taxonomy" id="3662"/>
    <lineage>
        <taxon>Eukaryota</taxon>
        <taxon>Viridiplantae</taxon>
        <taxon>Streptophyta</taxon>
        <taxon>Embryophyta</taxon>
        <taxon>Tracheophyta</taxon>
        <taxon>Spermatophyta</taxon>
        <taxon>Magnoliopsida</taxon>
        <taxon>eudicotyledons</taxon>
        <taxon>Gunneridae</taxon>
        <taxon>Pentapetalae</taxon>
        <taxon>rosids</taxon>
        <taxon>fabids</taxon>
        <taxon>Cucurbitales</taxon>
        <taxon>Cucurbitaceae</taxon>
        <taxon>Cucurbiteae</taxon>
        <taxon>Cucurbita</taxon>
    </lineage>
</organism>
<proteinExistence type="predicted"/>
<evidence type="ECO:0000313" key="3">
    <source>
        <dbReference type="Proteomes" id="UP000504609"/>
    </source>
</evidence>
<sequence length="192" mass="21202">MLRGVENMRRLGDFRIGMKNLRENMFADRNAMVEHLRSKSKHNRLTLHFAVEESTIMIIPIKPVAAMVVFLPLIVAVASALEIRPSEHGLEFQSPPPAGEKSSPEMRSFFVGTSSPIPDTTLPLPKAMNSSEAPGWWTHRDGGNKRVRNALLVATAACGITGVTLLVGSTLFYIYKVKNQTPLPLSSNNNHK</sequence>
<name>A0A6J1EFW4_CUCMO</name>
<keyword evidence="2" id="KW-0812">Transmembrane</keyword>
<keyword evidence="2" id="KW-1133">Transmembrane helix</keyword>